<protein>
    <submittedName>
        <fullName evidence="1">Uncharacterized protein</fullName>
    </submittedName>
</protein>
<proteinExistence type="predicted"/>
<evidence type="ECO:0000313" key="1">
    <source>
        <dbReference type="EMBL" id="QBO63918.1"/>
    </source>
</evidence>
<dbReference type="EMBL" id="MK327938">
    <property type="protein sequence ID" value="QBO63918.1"/>
    <property type="molecule type" value="Genomic_DNA"/>
</dbReference>
<organismHost>
    <name type="scientific">Escherichia coli</name>
    <dbReference type="NCBI Taxonomy" id="562"/>
</organismHost>
<gene>
    <name evidence="1" type="ORF">Goslar_00125</name>
</gene>
<evidence type="ECO:0000313" key="2">
    <source>
        <dbReference type="Proteomes" id="UP000294673"/>
    </source>
</evidence>
<dbReference type="Proteomes" id="UP000294673">
    <property type="component" value="Segment"/>
</dbReference>
<keyword evidence="2" id="KW-1185">Reference proteome</keyword>
<name>A0A482GE96_BPGOS</name>
<accession>A0A482GE96</accession>
<organism evidence="1 2">
    <name type="scientific">Escherichia phage vB_EcoM_Goslar</name>
    <dbReference type="NCBI Taxonomy" id="2502409"/>
    <lineage>
        <taxon>Viruses</taxon>
        <taxon>Duplodnaviria</taxon>
        <taxon>Heunggongvirae</taxon>
        <taxon>Uroviricota</taxon>
        <taxon>Caudoviricetes</taxon>
        <taxon>Chimalliviridae</taxon>
        <taxon>Goslarvirus</taxon>
        <taxon>Goslarvirus goslar</taxon>
    </lineage>
</organism>
<reference evidence="1 2" key="1">
    <citation type="submission" date="2018-12" db="EMBL/GenBank/DDBJ databases">
        <title>Still something new to discover - new insights into E. coli phage diversity and taxonomy.</title>
        <authorList>
            <person name="Korf I.H.E."/>
            <person name="Adriaennsens E."/>
            <person name="Dreiseikelmann B."/>
            <person name="Kropinski A."/>
            <person name="Nimtz M."/>
            <person name="Meier-Kolthoff J.P."/>
            <person name="Rohde M."/>
            <person name="van Raaij M."/>
            <person name="Wittmann J."/>
        </authorList>
    </citation>
    <scope>NUCLEOTIDE SEQUENCE [LARGE SCALE GENOMIC DNA]</scope>
</reference>
<sequence length="138" mass="15669">MAEATVQNPLSLIQQINIQISPKCCSLELALSHVENWVTFRRTVHPRFPVNISPVVVVALENEDLTQDMWQRIRGRIPQYVNVMGVLLVSDTEAFESHPLCYADVVVTDNPMMLERMRAVLTNPVRTEIVIDIKQDAS</sequence>